<feature type="active site" description="Nucleophile" evidence="3">
    <location>
        <position position="71"/>
    </location>
</feature>
<evidence type="ECO:0000256" key="4">
    <source>
        <dbReference type="PIRSR" id="PIRSR000894-2"/>
    </source>
</evidence>
<dbReference type="PIRSF" id="PIRSF000894">
    <property type="entry name" value="Acid_phosphatase"/>
    <property type="match status" value="1"/>
</dbReference>
<name>G3B8H6_CANTC</name>
<dbReference type="RefSeq" id="XP_006688566.1">
    <property type="nucleotide sequence ID" value="XM_006688503.1"/>
</dbReference>
<proteinExistence type="predicted"/>
<gene>
    <name evidence="5" type="ORF">CANTEDRAFT_126276</name>
</gene>
<dbReference type="SUPFAM" id="SSF53254">
    <property type="entry name" value="Phosphoglycerate mutase-like"/>
    <property type="match status" value="1"/>
</dbReference>
<dbReference type="EMBL" id="GL996527">
    <property type="protein sequence ID" value="EGV62396.1"/>
    <property type="molecule type" value="Genomic_DNA"/>
</dbReference>
<evidence type="ECO:0000313" key="6">
    <source>
        <dbReference type="Proteomes" id="UP000000707"/>
    </source>
</evidence>
<accession>G3B8H6</accession>
<keyword evidence="1" id="KW-0378">Hydrolase</keyword>
<dbReference type="AlphaFoldDB" id="G3B8H6"/>
<dbReference type="PANTHER" id="PTHR20963:SF18">
    <property type="entry name" value="ACID PHOSPHATASE PHO11-RELATED"/>
    <property type="match status" value="1"/>
</dbReference>
<dbReference type="Gene3D" id="3.40.50.1240">
    <property type="entry name" value="Phosphoglycerate mutase-like"/>
    <property type="match status" value="1"/>
</dbReference>
<evidence type="ECO:0000256" key="3">
    <source>
        <dbReference type="PIRSR" id="PIRSR000894-1"/>
    </source>
</evidence>
<dbReference type="GO" id="GO:0009277">
    <property type="term" value="C:fungal-type cell wall"/>
    <property type="evidence" value="ECO:0007669"/>
    <property type="project" value="TreeGrafter"/>
</dbReference>
<feature type="disulfide bond" evidence="4">
    <location>
        <begin position="401"/>
        <end position="409"/>
    </location>
</feature>
<reference evidence="5 6" key="1">
    <citation type="journal article" date="2011" name="Proc. Natl. Acad. Sci. U.S.A.">
        <title>Comparative genomics of xylose-fermenting fungi for enhanced biofuel production.</title>
        <authorList>
            <person name="Wohlbach D.J."/>
            <person name="Kuo A."/>
            <person name="Sato T.K."/>
            <person name="Potts K.M."/>
            <person name="Salamov A.A."/>
            <person name="LaButti K.M."/>
            <person name="Sun H."/>
            <person name="Clum A."/>
            <person name="Pangilinan J.L."/>
            <person name="Lindquist E.A."/>
            <person name="Lucas S."/>
            <person name="Lapidus A."/>
            <person name="Jin M."/>
            <person name="Gunawan C."/>
            <person name="Balan V."/>
            <person name="Dale B.E."/>
            <person name="Jeffries T.W."/>
            <person name="Zinkel R."/>
            <person name="Barry K.W."/>
            <person name="Grigoriev I.V."/>
            <person name="Gasch A.P."/>
        </authorList>
    </citation>
    <scope>NUCLEOTIDE SEQUENCE [LARGE SCALE GENOMIC DNA]</scope>
    <source>
        <strain evidence="6">ATCC 10573 / BCRC 21748 / CBS 615 / JCM 9827 / NBRC 10315 / NRRL Y-1498 / VKM Y-70</strain>
    </source>
</reference>
<keyword evidence="2" id="KW-0325">Glycoprotein</keyword>
<dbReference type="eggNOG" id="KOG1382">
    <property type="taxonomic scope" value="Eukaryota"/>
</dbReference>
<evidence type="ECO:0000256" key="1">
    <source>
        <dbReference type="ARBA" id="ARBA00022801"/>
    </source>
</evidence>
<keyword evidence="6" id="KW-1185">Reference proteome</keyword>
<keyword evidence="4" id="KW-1015">Disulfide bond</keyword>
<dbReference type="OrthoDB" id="6509975at2759"/>
<dbReference type="STRING" id="590646.G3B8H6"/>
<dbReference type="HOGENOM" id="CLU_020880_3_1_1"/>
<feature type="disulfide bond" evidence="4">
    <location>
        <begin position="258"/>
        <end position="271"/>
    </location>
</feature>
<dbReference type="PANTHER" id="PTHR20963">
    <property type="entry name" value="MULTIPLE INOSITOL POLYPHOSPHATE PHOSPHATASE-RELATED"/>
    <property type="match status" value="1"/>
</dbReference>
<dbReference type="InterPro" id="IPR000560">
    <property type="entry name" value="His_Pase_clade-2"/>
</dbReference>
<dbReference type="InterPro" id="IPR016274">
    <property type="entry name" value="Histidine_acid_Pase_euk"/>
</dbReference>
<evidence type="ECO:0000256" key="2">
    <source>
        <dbReference type="ARBA" id="ARBA00023180"/>
    </source>
</evidence>
<dbReference type="Pfam" id="PF00328">
    <property type="entry name" value="His_Phos_2"/>
    <property type="match status" value="1"/>
</dbReference>
<dbReference type="GO" id="GO:0003993">
    <property type="term" value="F:acid phosphatase activity"/>
    <property type="evidence" value="ECO:0007669"/>
    <property type="project" value="TreeGrafter"/>
</dbReference>
<dbReference type="GeneID" id="18249159"/>
<feature type="active site" description="Proton donor" evidence="3">
    <location>
        <position position="332"/>
    </location>
</feature>
<dbReference type="KEGG" id="cten:18249159"/>
<dbReference type="Proteomes" id="UP000000707">
    <property type="component" value="Unassembled WGS sequence"/>
</dbReference>
<dbReference type="CDD" id="cd07061">
    <property type="entry name" value="HP_HAP_like"/>
    <property type="match status" value="1"/>
</dbReference>
<dbReference type="InterPro" id="IPR029033">
    <property type="entry name" value="His_PPase_superfam"/>
</dbReference>
<protein>
    <submittedName>
        <fullName evidence="5">Uncharacterized protein</fullName>
    </submittedName>
</protein>
<evidence type="ECO:0000313" key="5">
    <source>
        <dbReference type="EMBL" id="EGV62396.1"/>
    </source>
</evidence>
<sequence>MVSLSKLFSNSLIYSSSFHQAASPALDNTEQYNIAKFLVSAGPYFEYQGFGISTDLPVNCTLEQVQLFMRHGERYPTTGSGTSYNTTVQKIKSSGTLVGPLSFINDYEFYIKSSDYLEMLTTPENSNSPYLGSKTAMEAGIAFRSKYGILYNDNIPLPVFSTNSQRVYDTAHNFINGFMGEQFSSDQVKFNVISTNITQGFNSLTPTSACAKFNTSYNSEYINAFPKDFLSNILARLEVGNPTLNITTSDIGTLFNICAFELSNTGGSQFCGLFTDEELITNNYLTDLNKYFTQGPGNPLANAIGYVHFNASMALLKDEDSTNKMWLSFFHDSDLCHLFNGIGLFDTDSSMSNDRVKFHDDYQFTQTVTMAGRVIIEKFKYADESYVRFLVNNAVIPLKTCSDGPGFSCKLSDLEDLFESKYQNYNLTEVCGANTTYQQDLTFFWDWSSVSYNATTSPTA</sequence>
<organism evidence="6">
    <name type="scientific">Candida tenuis (strain ATCC 10573 / BCRC 21748 / CBS 615 / JCM 9827 / NBRC 10315 / NRRL Y-1498 / VKM Y-70)</name>
    <name type="common">Yeast</name>
    <name type="synonym">Yamadazyma tenuis</name>
    <dbReference type="NCBI Taxonomy" id="590646"/>
    <lineage>
        <taxon>Eukaryota</taxon>
        <taxon>Fungi</taxon>
        <taxon>Dikarya</taxon>
        <taxon>Ascomycota</taxon>
        <taxon>Saccharomycotina</taxon>
        <taxon>Pichiomycetes</taxon>
        <taxon>Debaryomycetaceae</taxon>
        <taxon>Yamadazyma</taxon>
    </lineage>
</organism>